<keyword evidence="7" id="KW-1185">Reference proteome</keyword>
<evidence type="ECO:0000256" key="3">
    <source>
        <dbReference type="ARBA" id="ARBA00023157"/>
    </source>
</evidence>
<gene>
    <name evidence="6" type="primary">hslO</name>
    <name evidence="6" type="ORF">OPDIPICF_01825</name>
</gene>
<dbReference type="InterPro" id="IPR016154">
    <property type="entry name" value="Heat_shock_Hsp33_C"/>
</dbReference>
<dbReference type="InterPro" id="IPR000397">
    <property type="entry name" value="Heat_shock_Hsp33"/>
</dbReference>
<keyword evidence="5" id="KW-0676">Redox-active center</keyword>
<evidence type="ECO:0000256" key="4">
    <source>
        <dbReference type="ARBA" id="ARBA00023186"/>
    </source>
</evidence>
<evidence type="ECO:0000256" key="5">
    <source>
        <dbReference type="ARBA" id="ARBA00023284"/>
    </source>
</evidence>
<dbReference type="PANTHER" id="PTHR30111">
    <property type="entry name" value="33 KDA CHAPERONIN"/>
    <property type="match status" value="1"/>
</dbReference>
<dbReference type="Gene3D" id="3.55.30.10">
    <property type="entry name" value="Hsp33 domain"/>
    <property type="match status" value="1"/>
</dbReference>
<evidence type="ECO:0000256" key="1">
    <source>
        <dbReference type="ARBA" id="ARBA00022490"/>
    </source>
</evidence>
<proteinExistence type="predicted"/>
<reference evidence="6 7" key="1">
    <citation type="submission" date="2019-11" db="EMBL/GenBank/DDBJ databases">
        <authorList>
            <person name="Holert J."/>
        </authorList>
    </citation>
    <scope>NUCLEOTIDE SEQUENCE [LARGE SCALE GENOMIC DNA]</scope>
    <source>
        <strain evidence="6">SB11_3</strain>
    </source>
</reference>
<protein>
    <submittedName>
        <fullName evidence="6">33 kDa chaperonin</fullName>
    </submittedName>
</protein>
<dbReference type="OrthoDB" id="9793753at2"/>
<evidence type="ECO:0000313" key="6">
    <source>
        <dbReference type="EMBL" id="CAA0116190.1"/>
    </source>
</evidence>
<keyword evidence="3" id="KW-1015">Disulfide bond</keyword>
<dbReference type="SUPFAM" id="SSF64397">
    <property type="entry name" value="Hsp33 domain"/>
    <property type="match status" value="1"/>
</dbReference>
<dbReference type="Pfam" id="PF01430">
    <property type="entry name" value="HSP33"/>
    <property type="match status" value="1"/>
</dbReference>
<dbReference type="Proteomes" id="UP000441399">
    <property type="component" value="Unassembled WGS sequence"/>
</dbReference>
<dbReference type="CDD" id="cd00498">
    <property type="entry name" value="Hsp33"/>
    <property type="match status" value="1"/>
</dbReference>
<keyword evidence="2" id="KW-0862">Zinc</keyword>
<dbReference type="PIRSF" id="PIRSF005261">
    <property type="entry name" value="Heat_shock_Hsp33"/>
    <property type="match status" value="1"/>
</dbReference>
<dbReference type="AlphaFoldDB" id="A0A5S9QEZ7"/>
<dbReference type="Gene3D" id="1.10.287.480">
    <property type="entry name" value="helix hairpin bin"/>
    <property type="match status" value="1"/>
</dbReference>
<keyword evidence="1" id="KW-0963">Cytoplasm</keyword>
<dbReference type="GO" id="GO:0042026">
    <property type="term" value="P:protein refolding"/>
    <property type="evidence" value="ECO:0007669"/>
    <property type="project" value="TreeGrafter"/>
</dbReference>
<keyword evidence="4" id="KW-0143">Chaperone</keyword>
<organism evidence="6 7">
    <name type="scientific">BD1-7 clade bacterium</name>
    <dbReference type="NCBI Taxonomy" id="2029982"/>
    <lineage>
        <taxon>Bacteria</taxon>
        <taxon>Pseudomonadati</taxon>
        <taxon>Pseudomonadota</taxon>
        <taxon>Gammaproteobacteria</taxon>
        <taxon>Cellvibrionales</taxon>
        <taxon>Spongiibacteraceae</taxon>
        <taxon>BD1-7 clade</taxon>
    </lineage>
</organism>
<dbReference type="InterPro" id="IPR016153">
    <property type="entry name" value="Heat_shock_Hsp33_N"/>
</dbReference>
<dbReference type="EMBL" id="CACSIO010000023">
    <property type="protein sequence ID" value="CAA0116190.1"/>
    <property type="molecule type" value="Genomic_DNA"/>
</dbReference>
<evidence type="ECO:0000313" key="7">
    <source>
        <dbReference type="Proteomes" id="UP000441399"/>
    </source>
</evidence>
<dbReference type="SUPFAM" id="SSF118352">
    <property type="entry name" value="HSP33 redox switch-like"/>
    <property type="match status" value="1"/>
</dbReference>
<dbReference type="GO" id="GO:0051082">
    <property type="term" value="F:unfolded protein binding"/>
    <property type="evidence" value="ECO:0007669"/>
    <property type="project" value="InterPro"/>
</dbReference>
<dbReference type="InterPro" id="IPR023212">
    <property type="entry name" value="Hsp33_helix_hairpin_bin_dom_sf"/>
</dbReference>
<evidence type="ECO:0000256" key="2">
    <source>
        <dbReference type="ARBA" id="ARBA00022833"/>
    </source>
</evidence>
<sequence length="288" mass="32543">MAKDILQTFSFDNTDIRGAIVTLDTSFAKLVDGSHYNAEQHQLLGQFCAANLLLTSHLKLDGLLSIQARGNGPVDLIVSEATHDLTFRGLLAGEVDEQHDLLALLGDATLVISVEPENGQRYQGIVPLDHSDLAGCLQSYFQQSEQLPSWFAFNVTEEHVRGVMLQALPADRCPDPQQRAEDWQRITHLASTLSDQEMQDLDNETLLYRLYHEEQLRLYDAKPVDFRCSCSRERMERGLLSLGETELNDILNEQETIETDCHFCHQRYAFTAADVRALISGNHYQKTH</sequence>
<dbReference type="GO" id="GO:0044183">
    <property type="term" value="F:protein folding chaperone"/>
    <property type="evidence" value="ECO:0007669"/>
    <property type="project" value="TreeGrafter"/>
</dbReference>
<dbReference type="PANTHER" id="PTHR30111:SF1">
    <property type="entry name" value="33 KDA CHAPERONIN"/>
    <property type="match status" value="1"/>
</dbReference>
<accession>A0A5S9QEZ7</accession>
<name>A0A5S9QEZ7_9GAMM</name>
<dbReference type="Gene3D" id="3.90.1280.10">
    <property type="entry name" value="HSP33 redox switch-like"/>
    <property type="match status" value="1"/>
</dbReference>
<dbReference type="GO" id="GO:0005737">
    <property type="term" value="C:cytoplasm"/>
    <property type="evidence" value="ECO:0007669"/>
    <property type="project" value="InterPro"/>
</dbReference>